<evidence type="ECO:0000313" key="2">
    <source>
        <dbReference type="Proteomes" id="UP000325438"/>
    </source>
</evidence>
<dbReference type="Proteomes" id="UP000325438">
    <property type="component" value="Unassembled WGS sequence"/>
</dbReference>
<protein>
    <submittedName>
        <fullName evidence="1">Uncharacterized protein</fullName>
    </submittedName>
</protein>
<dbReference type="RefSeq" id="WP_152748982.1">
    <property type="nucleotide sequence ID" value="NZ_VUBA01000042.1"/>
</dbReference>
<name>A0A5N7JQV4_9PSED</name>
<sequence length="85" mass="8946">MISTAILVASCAFGAGAFGFLVGLIASSEKSSRPEVIPLTHVSFDPDMSALEKLRFLDLAAQLVRANASGKPYKLGDDSTSNDKE</sequence>
<comment type="caution">
    <text evidence="1">The sequence shown here is derived from an EMBL/GenBank/DDBJ whole genome shotgun (WGS) entry which is preliminary data.</text>
</comment>
<reference evidence="1 2" key="1">
    <citation type="submission" date="2019-09" db="EMBL/GenBank/DDBJ databases">
        <title>The draft genomes of Allium pathogen Pseudomonas sp.</title>
        <authorList>
            <person name="Fujikawa T."/>
            <person name="Sawada H."/>
        </authorList>
    </citation>
    <scope>NUCLEOTIDE SEQUENCE [LARGE SCALE GENOMIC DNA]</scope>
    <source>
        <strain evidence="1 2">MAFF 730085</strain>
    </source>
</reference>
<proteinExistence type="predicted"/>
<organism evidence="1 2">
    <name type="scientific">Pseudomonas kitaguniensis</name>
    <dbReference type="NCBI Taxonomy" id="2607908"/>
    <lineage>
        <taxon>Bacteria</taxon>
        <taxon>Pseudomonadati</taxon>
        <taxon>Pseudomonadota</taxon>
        <taxon>Gammaproteobacteria</taxon>
        <taxon>Pseudomonadales</taxon>
        <taxon>Pseudomonadaceae</taxon>
        <taxon>Pseudomonas</taxon>
    </lineage>
</organism>
<dbReference type="AlphaFoldDB" id="A0A5N7JQV4"/>
<gene>
    <name evidence="1" type="ORF">F0170_07190</name>
</gene>
<accession>A0A5N7JQV4</accession>
<dbReference type="EMBL" id="VUBA01000042">
    <property type="protein sequence ID" value="MPQ83784.1"/>
    <property type="molecule type" value="Genomic_DNA"/>
</dbReference>
<evidence type="ECO:0000313" key="1">
    <source>
        <dbReference type="EMBL" id="MPQ83784.1"/>
    </source>
</evidence>